<comment type="subcellular location">
    <subcellularLocation>
        <location evidence="3 20">Cytoplasm</location>
    </subcellularLocation>
</comment>
<dbReference type="GO" id="GO:0005829">
    <property type="term" value="C:cytosol"/>
    <property type="evidence" value="ECO:0007669"/>
    <property type="project" value="TreeGrafter"/>
</dbReference>
<name>A0A0S2TB18_9GAMM</name>
<dbReference type="Proteomes" id="UP000055136">
    <property type="component" value="Chromosome"/>
</dbReference>
<dbReference type="SUPFAM" id="SSF56194">
    <property type="entry name" value="Uridine diphospho-N-Acetylenolpyruvylglucosamine reductase, MurB, C-terminal domain"/>
    <property type="match status" value="1"/>
</dbReference>
<dbReference type="NCBIfam" id="NF010480">
    <property type="entry name" value="PRK13905.1"/>
    <property type="match status" value="1"/>
</dbReference>
<dbReference type="GO" id="GO:0071949">
    <property type="term" value="F:FAD binding"/>
    <property type="evidence" value="ECO:0007669"/>
    <property type="project" value="InterPro"/>
</dbReference>
<dbReference type="PANTHER" id="PTHR21071">
    <property type="entry name" value="UDP-N-ACETYLENOLPYRUVOYLGLUCOSAMINE REDUCTASE"/>
    <property type="match status" value="1"/>
</dbReference>
<evidence type="ECO:0000256" key="10">
    <source>
        <dbReference type="ARBA" id="ARBA00022630"/>
    </source>
</evidence>
<accession>A0A0S2TB18</accession>
<keyword evidence="10 20" id="KW-0285">Flavoprotein</keyword>
<keyword evidence="14 20" id="KW-0573">Peptidoglycan synthesis</keyword>
<dbReference type="GO" id="GO:0008360">
    <property type="term" value="P:regulation of cell shape"/>
    <property type="evidence" value="ECO:0007669"/>
    <property type="project" value="UniProtKB-KW"/>
</dbReference>
<dbReference type="Gene3D" id="3.90.78.10">
    <property type="entry name" value="UDP-N-acetylenolpyruvoylglucosamine reductase, C-terminal domain"/>
    <property type="match status" value="1"/>
</dbReference>
<evidence type="ECO:0000256" key="11">
    <source>
        <dbReference type="ARBA" id="ARBA00022827"/>
    </source>
</evidence>
<comment type="similarity">
    <text evidence="5 20">Belongs to the MurB family.</text>
</comment>
<reference evidence="22" key="1">
    <citation type="submission" date="2015-10" db="EMBL/GenBank/DDBJ databases">
        <title>Description of Candidatus Tenderia electrophaga gen. nov, sp. nov., an Uncultivated Electroautotroph from a Biocathode Enrichment.</title>
        <authorList>
            <person name="Eddie B.J."/>
            <person name="Malanoski A.P."/>
            <person name="Wang Z."/>
            <person name="Hall R.J."/>
            <person name="Oh S.D."/>
            <person name="Heiner C."/>
            <person name="Lin B."/>
            <person name="Strycharz-Glaven S.M."/>
        </authorList>
    </citation>
    <scope>NUCLEOTIDE SEQUENCE [LARGE SCALE GENOMIC DNA]</scope>
    <source>
        <strain evidence="22">NRL1</strain>
    </source>
</reference>
<evidence type="ECO:0000256" key="9">
    <source>
        <dbReference type="ARBA" id="ARBA00022618"/>
    </source>
</evidence>
<keyword evidence="9 20" id="KW-0132">Cell division</keyword>
<dbReference type="Pfam" id="PF01565">
    <property type="entry name" value="FAD_binding_4"/>
    <property type="match status" value="1"/>
</dbReference>
<evidence type="ECO:0000256" key="4">
    <source>
        <dbReference type="ARBA" id="ARBA00004752"/>
    </source>
</evidence>
<evidence type="ECO:0000313" key="23">
    <source>
        <dbReference type="Proteomes" id="UP000055136"/>
    </source>
</evidence>
<evidence type="ECO:0000256" key="18">
    <source>
        <dbReference type="ARBA" id="ARBA00031026"/>
    </source>
</evidence>
<keyword evidence="13 20" id="KW-0133">Cell shape</keyword>
<evidence type="ECO:0000256" key="7">
    <source>
        <dbReference type="ARBA" id="ARBA00015188"/>
    </source>
</evidence>
<evidence type="ECO:0000256" key="3">
    <source>
        <dbReference type="ARBA" id="ARBA00004496"/>
    </source>
</evidence>
<sequence length="299" mass="32239">MMAAMQHTYRGTLKRNEPMARHTSWRVGGPAERYYEPADLDDLAEFLAQLPEHEPLTWVGLGSNLLVRDGGVRGTVIMTSGLLKQMELLDQGLVRAEAGVACAKVARFCARHHLTGAEFLAGIPGTMGGALAMNAGAFGGETWRHVAAVETLDRRGVRHLRRPEEFQVSYRRVVGVSGEWFVAAHLRLHRGDTDTASGRIKELLERRGATQPIGLPSCGSVFRNPQGDHAARLIEACGLKGVCIGGACVSEKHANFIINTGNATAADIEALMAKVAAEVESRHGVRLVREVHIIGEAGA</sequence>
<proteinExistence type="inferred from homology"/>
<evidence type="ECO:0000259" key="21">
    <source>
        <dbReference type="PROSITE" id="PS51387"/>
    </source>
</evidence>
<dbReference type="Pfam" id="PF02873">
    <property type="entry name" value="MurB_C"/>
    <property type="match status" value="1"/>
</dbReference>
<dbReference type="AlphaFoldDB" id="A0A0S2TB18"/>
<keyword evidence="8 20" id="KW-0963">Cytoplasm</keyword>
<evidence type="ECO:0000256" key="20">
    <source>
        <dbReference type="HAMAP-Rule" id="MF_00037"/>
    </source>
</evidence>
<organism evidence="22 23">
    <name type="scientific">Candidatus Tenderia electrophaga</name>
    <dbReference type="NCBI Taxonomy" id="1748243"/>
    <lineage>
        <taxon>Bacteria</taxon>
        <taxon>Pseudomonadati</taxon>
        <taxon>Pseudomonadota</taxon>
        <taxon>Gammaproteobacteria</taxon>
        <taxon>Candidatus Tenderiales</taxon>
        <taxon>Candidatus Tenderiaceae</taxon>
        <taxon>Candidatus Tenderia</taxon>
    </lineage>
</organism>
<feature type="active site" description="Proton donor" evidence="20">
    <location>
        <position position="220"/>
    </location>
</feature>
<evidence type="ECO:0000256" key="16">
    <source>
        <dbReference type="ARBA" id="ARBA00023306"/>
    </source>
</evidence>
<evidence type="ECO:0000256" key="12">
    <source>
        <dbReference type="ARBA" id="ARBA00022857"/>
    </source>
</evidence>
<evidence type="ECO:0000256" key="5">
    <source>
        <dbReference type="ARBA" id="ARBA00010485"/>
    </source>
</evidence>
<dbReference type="PROSITE" id="PS51387">
    <property type="entry name" value="FAD_PCMH"/>
    <property type="match status" value="1"/>
</dbReference>
<evidence type="ECO:0000256" key="14">
    <source>
        <dbReference type="ARBA" id="ARBA00022984"/>
    </source>
</evidence>
<dbReference type="SUPFAM" id="SSF56176">
    <property type="entry name" value="FAD-binding/transporter-associated domain-like"/>
    <property type="match status" value="1"/>
</dbReference>
<evidence type="ECO:0000256" key="13">
    <source>
        <dbReference type="ARBA" id="ARBA00022960"/>
    </source>
</evidence>
<evidence type="ECO:0000256" key="17">
    <source>
        <dbReference type="ARBA" id="ARBA00023316"/>
    </source>
</evidence>
<feature type="active site" evidence="20">
    <location>
        <position position="290"/>
    </location>
</feature>
<keyword evidence="23" id="KW-1185">Reference proteome</keyword>
<dbReference type="InterPro" id="IPR006094">
    <property type="entry name" value="Oxid_FAD_bind_N"/>
</dbReference>
<evidence type="ECO:0000256" key="8">
    <source>
        <dbReference type="ARBA" id="ARBA00022490"/>
    </source>
</evidence>
<keyword evidence="12 20" id="KW-0521">NADP</keyword>
<dbReference type="HAMAP" id="MF_00037">
    <property type="entry name" value="MurB"/>
    <property type="match status" value="1"/>
</dbReference>
<dbReference type="GO" id="GO:0071555">
    <property type="term" value="P:cell wall organization"/>
    <property type="evidence" value="ECO:0007669"/>
    <property type="project" value="UniProtKB-KW"/>
</dbReference>
<comment type="cofactor">
    <cofactor evidence="1 20">
        <name>FAD</name>
        <dbReference type="ChEBI" id="CHEBI:57692"/>
    </cofactor>
</comment>
<dbReference type="InterPro" id="IPR016169">
    <property type="entry name" value="FAD-bd_PCMH_sub2"/>
</dbReference>
<dbReference type="PANTHER" id="PTHR21071:SF4">
    <property type="entry name" value="UDP-N-ACETYLENOLPYRUVOYLGLUCOSAMINE REDUCTASE"/>
    <property type="match status" value="1"/>
</dbReference>
<dbReference type="InterPro" id="IPR011601">
    <property type="entry name" value="MurB_C"/>
</dbReference>
<dbReference type="Gene3D" id="3.30.43.10">
    <property type="entry name" value="Uridine Diphospho-n-acetylenolpyruvylglucosamine Reductase, domain 2"/>
    <property type="match status" value="1"/>
</dbReference>
<dbReference type="GO" id="GO:0008762">
    <property type="term" value="F:UDP-N-acetylmuramate dehydrogenase activity"/>
    <property type="evidence" value="ECO:0007669"/>
    <property type="project" value="UniProtKB-UniRule"/>
</dbReference>
<keyword evidence="16 20" id="KW-0131">Cell cycle</keyword>
<dbReference type="GO" id="GO:0009252">
    <property type="term" value="P:peptidoglycan biosynthetic process"/>
    <property type="evidence" value="ECO:0007669"/>
    <property type="project" value="UniProtKB-UniRule"/>
</dbReference>
<dbReference type="EC" id="1.3.1.98" evidence="6 20"/>
<feature type="active site" evidence="20">
    <location>
        <position position="171"/>
    </location>
</feature>
<evidence type="ECO:0000256" key="6">
    <source>
        <dbReference type="ARBA" id="ARBA00012518"/>
    </source>
</evidence>
<dbReference type="InterPro" id="IPR016167">
    <property type="entry name" value="FAD-bd_PCMH_sub1"/>
</dbReference>
<dbReference type="EMBL" id="CP013099">
    <property type="protein sequence ID" value="ALP52332.1"/>
    <property type="molecule type" value="Genomic_DNA"/>
</dbReference>
<protein>
    <recommendedName>
        <fullName evidence="7 20">UDP-N-acetylenolpyruvoylglucosamine reductase</fullName>
        <ecNumber evidence="6 20">1.3.1.98</ecNumber>
    </recommendedName>
    <alternativeName>
        <fullName evidence="18 20">UDP-N-acetylmuramate dehydrogenase</fullName>
    </alternativeName>
</protein>
<comment type="catalytic activity">
    <reaction evidence="19 20">
        <text>UDP-N-acetyl-alpha-D-muramate + NADP(+) = UDP-N-acetyl-3-O-(1-carboxyvinyl)-alpha-D-glucosamine + NADPH + H(+)</text>
        <dbReference type="Rhea" id="RHEA:12248"/>
        <dbReference type="ChEBI" id="CHEBI:15378"/>
        <dbReference type="ChEBI" id="CHEBI:57783"/>
        <dbReference type="ChEBI" id="CHEBI:58349"/>
        <dbReference type="ChEBI" id="CHEBI:68483"/>
        <dbReference type="ChEBI" id="CHEBI:70757"/>
        <dbReference type="EC" id="1.3.1.98"/>
    </reaction>
</comment>
<dbReference type="InterPro" id="IPR036635">
    <property type="entry name" value="MurB_C_sf"/>
</dbReference>
<comment type="function">
    <text evidence="2 20">Cell wall formation.</text>
</comment>
<evidence type="ECO:0000256" key="2">
    <source>
        <dbReference type="ARBA" id="ARBA00003921"/>
    </source>
</evidence>
<comment type="pathway">
    <text evidence="4 20">Cell wall biogenesis; peptidoglycan biosynthesis.</text>
</comment>
<keyword evidence="11 20" id="KW-0274">FAD</keyword>
<dbReference type="Gene3D" id="3.30.465.10">
    <property type="match status" value="1"/>
</dbReference>
<dbReference type="UniPathway" id="UPA00219"/>
<dbReference type="GO" id="GO:0051301">
    <property type="term" value="P:cell division"/>
    <property type="evidence" value="ECO:0007669"/>
    <property type="project" value="UniProtKB-KW"/>
</dbReference>
<dbReference type="InterPro" id="IPR003170">
    <property type="entry name" value="MurB"/>
</dbReference>
<dbReference type="KEGG" id="tee:Tel_03775"/>
<evidence type="ECO:0000256" key="19">
    <source>
        <dbReference type="ARBA" id="ARBA00048914"/>
    </source>
</evidence>
<evidence type="ECO:0000256" key="15">
    <source>
        <dbReference type="ARBA" id="ARBA00023002"/>
    </source>
</evidence>
<gene>
    <name evidence="20" type="primary">murB</name>
    <name evidence="22" type="ORF">Tel_03775</name>
</gene>
<evidence type="ECO:0000313" key="22">
    <source>
        <dbReference type="EMBL" id="ALP52332.1"/>
    </source>
</evidence>
<dbReference type="InterPro" id="IPR036318">
    <property type="entry name" value="FAD-bd_PCMH-like_sf"/>
</dbReference>
<feature type="domain" description="FAD-binding PCMH-type" evidence="21">
    <location>
        <begin position="27"/>
        <end position="191"/>
    </location>
</feature>
<evidence type="ECO:0000256" key="1">
    <source>
        <dbReference type="ARBA" id="ARBA00001974"/>
    </source>
</evidence>
<dbReference type="InterPro" id="IPR016166">
    <property type="entry name" value="FAD-bd_PCMH"/>
</dbReference>
<dbReference type="STRING" id="1748243.Tel_03775"/>
<keyword evidence="15 20" id="KW-0560">Oxidoreductase</keyword>
<keyword evidence="17 20" id="KW-0961">Cell wall biogenesis/degradation</keyword>
<dbReference type="NCBIfam" id="TIGR00179">
    <property type="entry name" value="murB"/>
    <property type="match status" value="1"/>
</dbReference>